<keyword evidence="2 5" id="KW-0132">Cell division</keyword>
<dbReference type="PANTHER" id="PTHR34298">
    <property type="entry name" value="SEGREGATION AND CONDENSATION PROTEIN B"/>
    <property type="match status" value="1"/>
</dbReference>
<dbReference type="GO" id="GO:0051301">
    <property type="term" value="P:cell division"/>
    <property type="evidence" value="ECO:0007669"/>
    <property type="project" value="UniProtKB-KW"/>
</dbReference>
<reference evidence="6" key="2">
    <citation type="journal article" date="2021" name="PeerJ">
        <title>Extensive microbial diversity within the chicken gut microbiome revealed by metagenomics and culture.</title>
        <authorList>
            <person name="Gilroy R."/>
            <person name="Ravi A."/>
            <person name="Getino M."/>
            <person name="Pursley I."/>
            <person name="Horton D.L."/>
            <person name="Alikhan N.F."/>
            <person name="Baker D."/>
            <person name="Gharbi K."/>
            <person name="Hall N."/>
            <person name="Watson M."/>
            <person name="Adriaenssens E.M."/>
            <person name="Foster-Nyarko E."/>
            <person name="Jarju S."/>
            <person name="Secka A."/>
            <person name="Antonio M."/>
            <person name="Oren A."/>
            <person name="Chaudhuri R.R."/>
            <person name="La Ragione R."/>
            <person name="Hildebrand F."/>
            <person name="Pallen M.J."/>
        </authorList>
    </citation>
    <scope>NUCLEOTIDE SEQUENCE</scope>
    <source>
        <strain evidence="6">CHK33-4379</strain>
    </source>
</reference>
<comment type="similarity">
    <text evidence="5">Belongs to the ScpB family.</text>
</comment>
<dbReference type="HAMAP" id="MF_01804">
    <property type="entry name" value="ScpB"/>
    <property type="match status" value="1"/>
</dbReference>
<accession>A0A9D1GUP0</accession>
<evidence type="ECO:0000313" key="7">
    <source>
        <dbReference type="Proteomes" id="UP000824136"/>
    </source>
</evidence>
<evidence type="ECO:0000313" key="6">
    <source>
        <dbReference type="EMBL" id="HIT59549.1"/>
    </source>
</evidence>
<evidence type="ECO:0000256" key="1">
    <source>
        <dbReference type="ARBA" id="ARBA00022490"/>
    </source>
</evidence>
<gene>
    <name evidence="5 6" type="primary">scpB</name>
    <name evidence="6" type="ORF">IAC39_07565</name>
</gene>
<reference evidence="6" key="1">
    <citation type="submission" date="2020-10" db="EMBL/GenBank/DDBJ databases">
        <authorList>
            <person name="Gilroy R."/>
        </authorList>
    </citation>
    <scope>NUCLEOTIDE SEQUENCE</scope>
    <source>
        <strain evidence="6">CHK33-4379</strain>
    </source>
</reference>
<dbReference type="PANTHER" id="PTHR34298:SF2">
    <property type="entry name" value="SEGREGATION AND CONDENSATION PROTEIN B"/>
    <property type="match status" value="1"/>
</dbReference>
<keyword evidence="4 5" id="KW-0131">Cell cycle</keyword>
<sequence length="184" mass="20332">MQLEDKLAVIEAVLFACGEPVEEERLTEACEVEKSELSKLIAALNSRYSDCGSSLEVLRLDKSYQLATKKEFAPYIRAAMETKRSASLSPAAMEVLTVVAYNQPVTRSFIDDVRGVDSTGVVNSLLEKELIEEAGRLDIPGRPLIFRTTANFLRCFKLSSLEELPPLPTEDSQLSFEDVAAPKT</sequence>
<dbReference type="NCBIfam" id="TIGR00281">
    <property type="entry name" value="SMC-Scp complex subunit ScpB"/>
    <property type="match status" value="1"/>
</dbReference>
<name>A0A9D1GUP0_9FIRM</name>
<evidence type="ECO:0000256" key="3">
    <source>
        <dbReference type="ARBA" id="ARBA00022829"/>
    </source>
</evidence>
<dbReference type="GO" id="GO:0005737">
    <property type="term" value="C:cytoplasm"/>
    <property type="evidence" value="ECO:0007669"/>
    <property type="project" value="UniProtKB-SubCell"/>
</dbReference>
<dbReference type="PIRSF" id="PIRSF019345">
    <property type="entry name" value="ScpB"/>
    <property type="match status" value="1"/>
</dbReference>
<keyword evidence="1 5" id="KW-0963">Cytoplasm</keyword>
<dbReference type="Pfam" id="PF04079">
    <property type="entry name" value="SMC_ScpB"/>
    <property type="match status" value="1"/>
</dbReference>
<dbReference type="GO" id="GO:0051304">
    <property type="term" value="P:chromosome separation"/>
    <property type="evidence" value="ECO:0007669"/>
    <property type="project" value="InterPro"/>
</dbReference>
<evidence type="ECO:0000256" key="5">
    <source>
        <dbReference type="HAMAP-Rule" id="MF_01804"/>
    </source>
</evidence>
<comment type="function">
    <text evidence="5">Participates in chromosomal partition during cell division. May act via the formation of a condensin-like complex containing Smc and ScpA that pull DNA away from mid-cell into both cell halves.</text>
</comment>
<dbReference type="InterPro" id="IPR036390">
    <property type="entry name" value="WH_DNA-bd_sf"/>
</dbReference>
<dbReference type="GO" id="GO:0006260">
    <property type="term" value="P:DNA replication"/>
    <property type="evidence" value="ECO:0007669"/>
    <property type="project" value="UniProtKB-UniRule"/>
</dbReference>
<comment type="caution">
    <text evidence="6">The sequence shown here is derived from an EMBL/GenBank/DDBJ whole genome shotgun (WGS) entry which is preliminary data.</text>
</comment>
<dbReference type="InterPro" id="IPR036388">
    <property type="entry name" value="WH-like_DNA-bd_sf"/>
</dbReference>
<evidence type="ECO:0000256" key="2">
    <source>
        <dbReference type="ARBA" id="ARBA00022618"/>
    </source>
</evidence>
<dbReference type="SUPFAM" id="SSF46785">
    <property type="entry name" value="Winged helix' DNA-binding domain"/>
    <property type="match status" value="2"/>
</dbReference>
<proteinExistence type="inferred from homology"/>
<dbReference type="InterPro" id="IPR005234">
    <property type="entry name" value="ScpB_csome_segregation"/>
</dbReference>
<comment type="subunit">
    <text evidence="5">Homodimer. Homodimerization may be required to stabilize the binding of ScpA to the Smc head domains. Component of a cohesin-like complex composed of ScpA, ScpB and the Smc homodimer, in which ScpA and ScpB bind to the head domain of Smc. The presence of the three proteins is required for the association of the complex with DNA.</text>
</comment>
<comment type="subcellular location">
    <subcellularLocation>
        <location evidence="5">Cytoplasm</location>
    </subcellularLocation>
    <text evidence="5">Associated with two foci at the outer edges of the nucleoid region in young cells, and at four foci within both cell halves in older cells.</text>
</comment>
<dbReference type="Proteomes" id="UP000824136">
    <property type="component" value="Unassembled WGS sequence"/>
</dbReference>
<organism evidence="6 7">
    <name type="scientific">Candidatus Faeciplasma pullistercoris</name>
    <dbReference type="NCBI Taxonomy" id="2840800"/>
    <lineage>
        <taxon>Bacteria</taxon>
        <taxon>Bacillati</taxon>
        <taxon>Bacillota</taxon>
        <taxon>Clostridia</taxon>
        <taxon>Eubacteriales</taxon>
        <taxon>Oscillospiraceae</taxon>
        <taxon>Oscillospiraceae incertae sedis</taxon>
        <taxon>Candidatus Faeciplasma</taxon>
    </lineage>
</organism>
<dbReference type="Gene3D" id="1.10.10.10">
    <property type="entry name" value="Winged helix-like DNA-binding domain superfamily/Winged helix DNA-binding domain"/>
    <property type="match status" value="2"/>
</dbReference>
<dbReference type="EMBL" id="DVLL01000023">
    <property type="protein sequence ID" value="HIT59549.1"/>
    <property type="molecule type" value="Genomic_DNA"/>
</dbReference>
<evidence type="ECO:0000256" key="4">
    <source>
        <dbReference type="ARBA" id="ARBA00023306"/>
    </source>
</evidence>
<dbReference type="AlphaFoldDB" id="A0A9D1GUP0"/>
<keyword evidence="3 5" id="KW-0159">Chromosome partition</keyword>
<protein>
    <recommendedName>
        <fullName evidence="5">Segregation and condensation protein B</fullName>
    </recommendedName>
</protein>